<keyword evidence="2 4" id="KW-0560">Oxidoreductase</keyword>
<gene>
    <name evidence="4" type="primary">rfbD</name>
    <name evidence="4" type="ORF">I4641_03500</name>
</gene>
<dbReference type="NCBIfam" id="TIGR01214">
    <property type="entry name" value="rmlD"/>
    <property type="match status" value="1"/>
</dbReference>
<comment type="pathway">
    <text evidence="2">Carbohydrate biosynthesis; dTDP-L-rhamnose biosynthesis.</text>
</comment>
<feature type="domain" description="RmlD-like substrate binding" evidence="3">
    <location>
        <begin position="3"/>
        <end position="291"/>
    </location>
</feature>
<dbReference type="InterPro" id="IPR036291">
    <property type="entry name" value="NAD(P)-bd_dom_sf"/>
</dbReference>
<accession>A0A964BMF6</accession>
<dbReference type="EC" id="1.1.1.133" evidence="2"/>
<dbReference type="PANTHER" id="PTHR10491:SF4">
    <property type="entry name" value="METHIONINE ADENOSYLTRANSFERASE 2 SUBUNIT BETA"/>
    <property type="match status" value="1"/>
</dbReference>
<evidence type="ECO:0000313" key="5">
    <source>
        <dbReference type="Proteomes" id="UP000729733"/>
    </source>
</evidence>
<dbReference type="Gene3D" id="3.40.50.720">
    <property type="entry name" value="NAD(P)-binding Rossmann-like Domain"/>
    <property type="match status" value="1"/>
</dbReference>
<reference evidence="4" key="1">
    <citation type="journal article" date="2021" name="Antonie Van Leeuwenhoek">
        <title>Draft genome and description of Waterburya agarophytonicola gen. nov. sp. nov. (Pleurocapsales, Cyanobacteria): a seaweed symbiont.</title>
        <authorList>
            <person name="Bonthond G."/>
            <person name="Shalygin S."/>
            <person name="Bayer T."/>
            <person name="Weinberger F."/>
        </authorList>
    </citation>
    <scope>NUCLEOTIDE SEQUENCE</scope>
    <source>
        <strain evidence="4">KI4</strain>
    </source>
</reference>
<comment type="similarity">
    <text evidence="1 2">Belongs to the dTDP-4-dehydrorhamnose reductase family.</text>
</comment>
<protein>
    <recommendedName>
        <fullName evidence="2">dTDP-4-dehydrorhamnose reductase</fullName>
        <ecNumber evidence="2">1.1.1.133</ecNumber>
    </recommendedName>
</protein>
<dbReference type="FunFam" id="3.40.50.720:FF:000159">
    <property type="entry name" value="dTDP-4-dehydrorhamnose reductase"/>
    <property type="match status" value="1"/>
</dbReference>
<dbReference type="Gene3D" id="3.90.25.10">
    <property type="entry name" value="UDP-galactose 4-epimerase, domain 1"/>
    <property type="match status" value="1"/>
</dbReference>
<dbReference type="InterPro" id="IPR029903">
    <property type="entry name" value="RmlD-like-bd"/>
</dbReference>
<keyword evidence="5" id="KW-1185">Reference proteome</keyword>
<dbReference type="SUPFAM" id="SSF51735">
    <property type="entry name" value="NAD(P)-binding Rossmann-fold domains"/>
    <property type="match status" value="1"/>
</dbReference>
<dbReference type="PANTHER" id="PTHR10491">
    <property type="entry name" value="DTDP-4-DEHYDRORHAMNOSE REDUCTASE"/>
    <property type="match status" value="1"/>
</dbReference>
<dbReference type="InterPro" id="IPR005913">
    <property type="entry name" value="dTDP_dehydrorham_reduct"/>
</dbReference>
<dbReference type="GO" id="GO:0005829">
    <property type="term" value="C:cytosol"/>
    <property type="evidence" value="ECO:0007669"/>
    <property type="project" value="TreeGrafter"/>
</dbReference>
<proteinExistence type="inferred from homology"/>
<evidence type="ECO:0000259" key="3">
    <source>
        <dbReference type="Pfam" id="PF04321"/>
    </source>
</evidence>
<dbReference type="Proteomes" id="UP000729733">
    <property type="component" value="Unassembled WGS sequence"/>
</dbReference>
<keyword evidence="2" id="KW-0521">NADP</keyword>
<evidence type="ECO:0000313" key="4">
    <source>
        <dbReference type="EMBL" id="MCC0176043.1"/>
    </source>
</evidence>
<dbReference type="Pfam" id="PF04321">
    <property type="entry name" value="RmlD_sub_bind"/>
    <property type="match status" value="1"/>
</dbReference>
<comment type="function">
    <text evidence="2">Catalyzes the reduction of dTDP-6-deoxy-L-lyxo-4-hexulose to yield dTDP-L-rhamnose.</text>
</comment>
<dbReference type="RefSeq" id="WP_229639078.1">
    <property type="nucleotide sequence ID" value="NZ_JADWDC010000005.1"/>
</dbReference>
<evidence type="ECO:0000256" key="1">
    <source>
        <dbReference type="ARBA" id="ARBA00010944"/>
    </source>
</evidence>
<dbReference type="GO" id="GO:0008831">
    <property type="term" value="F:dTDP-4-dehydrorhamnose reductase activity"/>
    <property type="evidence" value="ECO:0007669"/>
    <property type="project" value="UniProtKB-EC"/>
</dbReference>
<dbReference type="CDD" id="cd05254">
    <property type="entry name" value="dTDP_HR_like_SDR_e"/>
    <property type="match status" value="1"/>
</dbReference>
<dbReference type="EMBL" id="JADWDC010000005">
    <property type="protein sequence ID" value="MCC0176043.1"/>
    <property type="molecule type" value="Genomic_DNA"/>
</dbReference>
<dbReference type="GO" id="GO:0019305">
    <property type="term" value="P:dTDP-rhamnose biosynthetic process"/>
    <property type="evidence" value="ECO:0007669"/>
    <property type="project" value="TreeGrafter"/>
</dbReference>
<evidence type="ECO:0000256" key="2">
    <source>
        <dbReference type="RuleBase" id="RU364082"/>
    </source>
</evidence>
<comment type="caution">
    <text evidence="4">The sequence shown here is derived from an EMBL/GenBank/DDBJ whole genome shotgun (WGS) entry which is preliminary data.</text>
</comment>
<name>A0A964BMF6_9CYAN</name>
<organism evidence="4 5">
    <name type="scientific">Waterburya agarophytonicola KI4</name>
    <dbReference type="NCBI Taxonomy" id="2874699"/>
    <lineage>
        <taxon>Bacteria</taxon>
        <taxon>Bacillati</taxon>
        <taxon>Cyanobacteriota</taxon>
        <taxon>Cyanophyceae</taxon>
        <taxon>Pleurocapsales</taxon>
        <taxon>Hyellaceae</taxon>
        <taxon>Waterburya</taxon>
        <taxon>Waterburya agarophytonicola</taxon>
    </lineage>
</organism>
<dbReference type="AlphaFoldDB" id="A0A964BMF6"/>
<sequence length="296" mass="32531">MTKILLTGITGQVGQELSQTLKSLGQVIEVTRQDLDLTQPDRIKQKIAQIKPDIIVNAAAYTAVDKAEEERKLAIAINGNAPKAIAIAAQDIGTTVVHISTDYVFNGQNHTPYLESDGTNPLGVYGNSKLLGETGVRENCDRHIILRTAWVYGSRGHGNFVKTMLRLGENREELKVVADQIGSPTWSYDIAKAIANLLNKSKEDPTINGTYHFSNSGVASWYDLAVATFTEAKQLGFPLKIQQVIPITTADYPTPAQRPNYSVLAKGKYTAATEVYPPHWRESLKAMLTELHKLSN</sequence>